<evidence type="ECO:0000313" key="2">
    <source>
        <dbReference type="EMBL" id="EXJ87952.1"/>
    </source>
</evidence>
<dbReference type="RefSeq" id="XP_007723958.1">
    <property type="nucleotide sequence ID" value="XM_007725768.1"/>
</dbReference>
<feature type="region of interest" description="Disordered" evidence="1">
    <location>
        <begin position="160"/>
        <end position="203"/>
    </location>
</feature>
<evidence type="ECO:0000256" key="1">
    <source>
        <dbReference type="SAM" id="MobiDB-lite"/>
    </source>
</evidence>
<sequence>MIHPPPSSISLSESDVEFHLQQAQIYHGLLRQGFKRDDIIRYLADHRRAISEAAGISVDDELLLSSSTVELAYRRRQSSAQAESLQTGQESRTSKPPSSSESVKTSSRRPGRQSTELTESPEEDEDFELRQSDGRSVSPVSMVPAMQVNKHAPRKSSLLRFATAASQESPPADGVEGDGTPARIVTSRTPVEPDGSSELDEAYGHSSLPDWVVEEMRQISLDSTNAQRGSVSGLSDDMPFVLPEPLSATPRMQSLQSIGPARPTVREGFASASRRLSSSDSTLPIWTHHRSYTEGSVEDMPSSPPVFPASPVEESPPDDGPSTSSGLPATPTPIRRAIAFPRTEPRSHRHRYLDGNSFSVYNESLPATFQPQTPADLARGPYITEHDAAYTAPPGRIRVGSASAVNVEGQQWDLGEGEQSPTVRAIGLRERRNRELRRSVRAEGMRLRRMITREEALFTQHGIEAQQTGAGGGDITPARNPARVFQAMMDDMWRDDLEADRVGEENFEGDADINRRGVMRVVSGNARFEGWEGGPEPDR</sequence>
<feature type="region of interest" description="Disordered" evidence="1">
    <location>
        <begin position="79"/>
        <end position="140"/>
    </location>
</feature>
<dbReference type="GeneID" id="19159757"/>
<feature type="compositionally biased region" description="Polar residues" evidence="1">
    <location>
        <begin position="223"/>
        <end position="233"/>
    </location>
</feature>
<gene>
    <name evidence="2" type="ORF">A1O1_04879</name>
</gene>
<feature type="region of interest" description="Disordered" evidence="1">
    <location>
        <begin position="223"/>
        <end position="245"/>
    </location>
</feature>
<name>W9Y566_9EURO</name>
<dbReference type="AlphaFoldDB" id="W9Y566"/>
<evidence type="ECO:0000313" key="3">
    <source>
        <dbReference type="Proteomes" id="UP000019484"/>
    </source>
</evidence>
<dbReference type="Proteomes" id="UP000019484">
    <property type="component" value="Unassembled WGS sequence"/>
</dbReference>
<accession>W9Y566</accession>
<organism evidence="2 3">
    <name type="scientific">Capronia coronata CBS 617.96</name>
    <dbReference type="NCBI Taxonomy" id="1182541"/>
    <lineage>
        <taxon>Eukaryota</taxon>
        <taxon>Fungi</taxon>
        <taxon>Dikarya</taxon>
        <taxon>Ascomycota</taxon>
        <taxon>Pezizomycotina</taxon>
        <taxon>Eurotiomycetes</taxon>
        <taxon>Chaetothyriomycetidae</taxon>
        <taxon>Chaetothyriales</taxon>
        <taxon>Herpotrichiellaceae</taxon>
        <taxon>Capronia</taxon>
    </lineage>
</organism>
<protein>
    <submittedName>
        <fullName evidence="2">Uncharacterized protein</fullName>
    </submittedName>
</protein>
<reference evidence="2 3" key="1">
    <citation type="submission" date="2013-03" db="EMBL/GenBank/DDBJ databases">
        <title>The Genome Sequence of Capronia coronata CBS 617.96.</title>
        <authorList>
            <consortium name="The Broad Institute Genomics Platform"/>
            <person name="Cuomo C."/>
            <person name="de Hoog S."/>
            <person name="Gorbushina A."/>
            <person name="Walker B."/>
            <person name="Young S.K."/>
            <person name="Zeng Q."/>
            <person name="Gargeya S."/>
            <person name="Fitzgerald M."/>
            <person name="Haas B."/>
            <person name="Abouelleil A."/>
            <person name="Allen A.W."/>
            <person name="Alvarado L."/>
            <person name="Arachchi H.M."/>
            <person name="Berlin A.M."/>
            <person name="Chapman S.B."/>
            <person name="Gainer-Dewar J."/>
            <person name="Goldberg J."/>
            <person name="Griggs A."/>
            <person name="Gujja S."/>
            <person name="Hansen M."/>
            <person name="Howarth C."/>
            <person name="Imamovic A."/>
            <person name="Ireland A."/>
            <person name="Larimer J."/>
            <person name="McCowan C."/>
            <person name="Murphy C."/>
            <person name="Pearson M."/>
            <person name="Poon T.W."/>
            <person name="Priest M."/>
            <person name="Roberts A."/>
            <person name="Saif S."/>
            <person name="Shea T."/>
            <person name="Sisk P."/>
            <person name="Sykes S."/>
            <person name="Wortman J."/>
            <person name="Nusbaum C."/>
            <person name="Birren B."/>
        </authorList>
    </citation>
    <scope>NUCLEOTIDE SEQUENCE [LARGE SCALE GENOMIC DNA]</scope>
    <source>
        <strain evidence="2 3">CBS 617.96</strain>
    </source>
</reference>
<dbReference type="OrthoDB" id="3437607at2759"/>
<comment type="caution">
    <text evidence="2">The sequence shown here is derived from an EMBL/GenBank/DDBJ whole genome shotgun (WGS) entry which is preliminary data.</text>
</comment>
<keyword evidence="3" id="KW-1185">Reference proteome</keyword>
<dbReference type="HOGENOM" id="CLU_037763_0_0_1"/>
<feature type="compositionally biased region" description="Low complexity" evidence="1">
    <location>
        <begin position="90"/>
        <end position="105"/>
    </location>
</feature>
<feature type="region of interest" description="Disordered" evidence="1">
    <location>
        <begin position="294"/>
        <end position="335"/>
    </location>
</feature>
<dbReference type="EMBL" id="AMWN01000004">
    <property type="protein sequence ID" value="EXJ87952.1"/>
    <property type="molecule type" value="Genomic_DNA"/>
</dbReference>
<proteinExistence type="predicted"/>
<feature type="compositionally biased region" description="Polar residues" evidence="1">
    <location>
        <begin position="79"/>
        <end position="89"/>
    </location>
</feature>
<dbReference type="eggNOG" id="ENOG502T5JZ">
    <property type="taxonomic scope" value="Eukaryota"/>
</dbReference>